<dbReference type="NCBIfam" id="NF002211">
    <property type="entry name" value="PRK01103.1"/>
    <property type="match status" value="1"/>
</dbReference>
<dbReference type="SUPFAM" id="SSF81624">
    <property type="entry name" value="N-terminal domain of MutM-like DNA repair proteins"/>
    <property type="match status" value="1"/>
</dbReference>
<feature type="active site" description="Proton donor; for beta-elimination activity" evidence="15">
    <location>
        <position position="56"/>
    </location>
</feature>
<comment type="subunit">
    <text evidence="3 15">Monomer.</text>
</comment>
<evidence type="ECO:0000256" key="15">
    <source>
        <dbReference type="HAMAP-Rule" id="MF_00103"/>
    </source>
</evidence>
<feature type="binding site" evidence="15">
    <location>
        <position position="152"/>
    </location>
    <ligand>
        <name>DNA</name>
        <dbReference type="ChEBI" id="CHEBI:16991"/>
    </ligand>
</feature>
<dbReference type="EC" id="4.2.99.18" evidence="15"/>
<dbReference type="PANTHER" id="PTHR22993:SF9">
    <property type="entry name" value="FORMAMIDOPYRIMIDINE-DNA GLYCOSYLASE"/>
    <property type="match status" value="1"/>
</dbReference>
<dbReference type="GO" id="GO:0006284">
    <property type="term" value="P:base-excision repair"/>
    <property type="evidence" value="ECO:0007669"/>
    <property type="project" value="InterPro"/>
</dbReference>
<dbReference type="SUPFAM" id="SSF46946">
    <property type="entry name" value="S13-like H2TH domain"/>
    <property type="match status" value="1"/>
</dbReference>
<keyword evidence="6 15" id="KW-0863">Zinc-finger</keyword>
<dbReference type="SMART" id="SM01232">
    <property type="entry name" value="H2TH"/>
    <property type="match status" value="1"/>
</dbReference>
<evidence type="ECO:0000259" key="16">
    <source>
        <dbReference type="PROSITE" id="PS51066"/>
    </source>
</evidence>
<reference evidence="18 19" key="1">
    <citation type="journal article" date="2018" name="Int. J. Syst. Evol. Microbiol.">
        <title>Parvibium lacunae gen. nov., sp. nov., a new member of the family Alcaligenaceae isolated from a freshwater pond.</title>
        <authorList>
            <person name="Chen W.M."/>
            <person name="Xie P.B."/>
            <person name="Hsu M.Y."/>
            <person name="Sheu S.Y."/>
        </authorList>
    </citation>
    <scope>NUCLEOTIDE SEQUENCE [LARGE SCALE GENOMIC DNA]</scope>
    <source>
        <strain evidence="18 19">KMB9</strain>
    </source>
</reference>
<keyword evidence="8 15" id="KW-0862">Zinc</keyword>
<dbReference type="PROSITE" id="PS51066">
    <property type="entry name" value="ZF_FPG_2"/>
    <property type="match status" value="1"/>
</dbReference>
<dbReference type="InterPro" id="IPR000214">
    <property type="entry name" value="Znf_DNA_glyclase/AP_lyase"/>
</dbReference>
<keyword evidence="12 15" id="KW-0511">Multifunctional enzyme</keyword>
<dbReference type="Gene3D" id="3.20.190.10">
    <property type="entry name" value="MutM-like, N-terminal"/>
    <property type="match status" value="1"/>
</dbReference>
<dbReference type="EMBL" id="QPGB01000006">
    <property type="protein sequence ID" value="RCS56524.1"/>
    <property type="molecule type" value="Genomic_DNA"/>
</dbReference>
<comment type="caution">
    <text evidence="18">The sequence shown here is derived from an EMBL/GenBank/DDBJ whole genome shotgun (WGS) entry which is preliminary data.</text>
</comment>
<dbReference type="PANTHER" id="PTHR22993">
    <property type="entry name" value="FORMAMIDOPYRIMIDINE-DNA GLYCOSYLASE"/>
    <property type="match status" value="1"/>
</dbReference>
<evidence type="ECO:0000256" key="7">
    <source>
        <dbReference type="ARBA" id="ARBA00022801"/>
    </source>
</evidence>
<dbReference type="InterPro" id="IPR012319">
    <property type="entry name" value="FPG_cat"/>
</dbReference>
<dbReference type="NCBIfam" id="TIGR00577">
    <property type="entry name" value="fpg"/>
    <property type="match status" value="1"/>
</dbReference>
<keyword evidence="5 15" id="KW-0227">DNA damage</keyword>
<dbReference type="InterPro" id="IPR020629">
    <property type="entry name" value="FPG_Glyclase"/>
</dbReference>
<proteinExistence type="inferred from homology"/>
<evidence type="ECO:0000256" key="6">
    <source>
        <dbReference type="ARBA" id="ARBA00022771"/>
    </source>
</evidence>
<dbReference type="GO" id="GO:0140078">
    <property type="term" value="F:class I DNA-(apurinic or apyrimidinic site) endonuclease activity"/>
    <property type="evidence" value="ECO:0007669"/>
    <property type="project" value="UniProtKB-EC"/>
</dbReference>
<feature type="domain" description="Formamidopyrimidine-DNA glycosylase catalytic" evidence="17">
    <location>
        <begin position="2"/>
        <end position="110"/>
    </location>
</feature>
<keyword evidence="13 15" id="KW-0326">Glycosidase</keyword>
<evidence type="ECO:0000256" key="10">
    <source>
        <dbReference type="ARBA" id="ARBA00023204"/>
    </source>
</evidence>
<keyword evidence="11 15" id="KW-0456">Lyase</keyword>
<evidence type="ECO:0000313" key="18">
    <source>
        <dbReference type="EMBL" id="RCS56524.1"/>
    </source>
</evidence>
<evidence type="ECO:0000256" key="13">
    <source>
        <dbReference type="ARBA" id="ARBA00023295"/>
    </source>
</evidence>
<keyword evidence="7 15" id="KW-0378">Hydrolase</keyword>
<dbReference type="SUPFAM" id="SSF57716">
    <property type="entry name" value="Glucocorticoid receptor-like (DNA-binding domain)"/>
    <property type="match status" value="1"/>
</dbReference>
<comment type="catalytic activity">
    <reaction evidence="1 15">
        <text>Hydrolysis of DNA containing ring-opened 7-methylguanine residues, releasing 2,6-diamino-4-hydroxy-5-(N-methyl)formamidopyrimidine.</text>
        <dbReference type="EC" id="3.2.2.23"/>
    </reaction>
</comment>
<evidence type="ECO:0000256" key="5">
    <source>
        <dbReference type="ARBA" id="ARBA00022763"/>
    </source>
</evidence>
<feature type="active site" description="Proton donor; for delta-elimination activity" evidence="15">
    <location>
        <position position="261"/>
    </location>
</feature>
<sequence length="271" mass="30466">MPELPEVEVTRMGVAPHIEGQTLTGFVARRPDLRWPIPDLKHLCGQRLLHTDRRGKYLLLAFPTGWVILHLGMSGHLLIVAPDTPARIHDHVDFVFGQQVLRLYDPRRFGAVLWHPKAAGPVITHAALARLGREPFDPDLTAAYLHRETRTRQAPIKQVLLAGDIVVGVGNIYASESLFRARIRPQTPAHRISLVRYATLLTEIQAVLREAIAKGGSTLKDFVGADGSQGYFQLTYFVYERAGQPCRVCRTPIKRLVQGQRATYYCPQCQR</sequence>
<evidence type="ECO:0000256" key="14">
    <source>
        <dbReference type="ARBA" id="ARBA00044632"/>
    </source>
</evidence>
<feature type="domain" description="FPG-type" evidence="16">
    <location>
        <begin position="237"/>
        <end position="271"/>
    </location>
</feature>
<dbReference type="GO" id="GO:0034039">
    <property type="term" value="F:8-oxo-7,8-dihydroguanine DNA N-glycosylase activity"/>
    <property type="evidence" value="ECO:0007669"/>
    <property type="project" value="TreeGrafter"/>
</dbReference>
<dbReference type="FunFam" id="1.10.8.50:FF:000003">
    <property type="entry name" value="Formamidopyrimidine-DNA glycosylase"/>
    <property type="match status" value="1"/>
</dbReference>
<evidence type="ECO:0000256" key="11">
    <source>
        <dbReference type="ARBA" id="ARBA00023239"/>
    </source>
</evidence>
<keyword evidence="10 15" id="KW-0234">DNA repair</keyword>
<dbReference type="InterPro" id="IPR015886">
    <property type="entry name" value="H2TH_FPG"/>
</dbReference>
<evidence type="ECO:0000256" key="8">
    <source>
        <dbReference type="ARBA" id="ARBA00022833"/>
    </source>
</evidence>
<comment type="catalytic activity">
    <reaction evidence="14 15">
        <text>2'-deoxyribonucleotide-(2'-deoxyribose 5'-phosphate)-2'-deoxyribonucleotide-DNA = a 3'-end 2'-deoxyribonucleotide-(2,3-dehydro-2,3-deoxyribose 5'-phosphate)-DNA + a 5'-end 5'-phospho-2'-deoxyribonucleoside-DNA + H(+)</text>
        <dbReference type="Rhea" id="RHEA:66592"/>
        <dbReference type="Rhea" id="RHEA-COMP:13180"/>
        <dbReference type="Rhea" id="RHEA-COMP:16897"/>
        <dbReference type="Rhea" id="RHEA-COMP:17067"/>
        <dbReference type="ChEBI" id="CHEBI:15378"/>
        <dbReference type="ChEBI" id="CHEBI:136412"/>
        <dbReference type="ChEBI" id="CHEBI:157695"/>
        <dbReference type="ChEBI" id="CHEBI:167181"/>
        <dbReference type="EC" id="4.2.99.18"/>
    </reaction>
</comment>
<dbReference type="Pfam" id="PF06827">
    <property type="entry name" value="zf-FPG_IleRS"/>
    <property type="match status" value="1"/>
</dbReference>
<dbReference type="RefSeq" id="WP_114403500.1">
    <property type="nucleotide sequence ID" value="NZ_QPGB01000006.1"/>
</dbReference>
<dbReference type="AlphaFoldDB" id="A0A368KZG9"/>
<dbReference type="PROSITE" id="PS51068">
    <property type="entry name" value="FPG_CAT"/>
    <property type="match status" value="1"/>
</dbReference>
<dbReference type="EC" id="3.2.2.23" evidence="15"/>
<feature type="binding site" evidence="15">
    <location>
        <position position="107"/>
    </location>
    <ligand>
        <name>DNA</name>
        <dbReference type="ChEBI" id="CHEBI:16991"/>
    </ligand>
</feature>
<keyword evidence="19" id="KW-1185">Reference proteome</keyword>
<evidence type="ECO:0000313" key="19">
    <source>
        <dbReference type="Proteomes" id="UP000252357"/>
    </source>
</evidence>
<dbReference type="InterPro" id="IPR035937">
    <property type="entry name" value="FPG_N"/>
</dbReference>
<accession>A0A368KZG9</accession>
<dbReference type="HAMAP" id="MF_00103">
    <property type="entry name" value="Fapy_DNA_glycosyl"/>
    <property type="match status" value="1"/>
</dbReference>
<protein>
    <recommendedName>
        <fullName evidence="15">Formamidopyrimidine-DNA glycosylase</fullName>
        <shortName evidence="15">Fapy-DNA glycosylase</shortName>
        <ecNumber evidence="15">3.2.2.23</ecNumber>
    </recommendedName>
    <alternativeName>
        <fullName evidence="15">DNA-(apurinic or apyrimidinic site) lyase MutM</fullName>
        <shortName evidence="15">AP lyase MutM</shortName>
        <ecNumber evidence="15">4.2.99.18</ecNumber>
    </alternativeName>
</protein>
<feature type="active site" description="Proton donor" evidence="15">
    <location>
        <position position="3"/>
    </location>
</feature>
<evidence type="ECO:0000256" key="12">
    <source>
        <dbReference type="ARBA" id="ARBA00023268"/>
    </source>
</evidence>
<keyword evidence="9 15" id="KW-0238">DNA-binding</keyword>
<evidence type="ECO:0000256" key="1">
    <source>
        <dbReference type="ARBA" id="ARBA00001668"/>
    </source>
</evidence>
<feature type="binding site" evidence="15">
    <location>
        <position position="89"/>
    </location>
    <ligand>
        <name>DNA</name>
        <dbReference type="ChEBI" id="CHEBI:16991"/>
    </ligand>
</feature>
<dbReference type="GO" id="GO:0008270">
    <property type="term" value="F:zinc ion binding"/>
    <property type="evidence" value="ECO:0007669"/>
    <property type="project" value="UniProtKB-UniRule"/>
</dbReference>
<evidence type="ECO:0000256" key="9">
    <source>
        <dbReference type="ARBA" id="ARBA00023125"/>
    </source>
</evidence>
<dbReference type="Pfam" id="PF06831">
    <property type="entry name" value="H2TH"/>
    <property type="match status" value="1"/>
</dbReference>
<evidence type="ECO:0000256" key="3">
    <source>
        <dbReference type="ARBA" id="ARBA00011245"/>
    </source>
</evidence>
<evidence type="ECO:0000256" key="4">
    <source>
        <dbReference type="ARBA" id="ARBA00022723"/>
    </source>
</evidence>
<dbReference type="InterPro" id="IPR010979">
    <property type="entry name" value="Ribosomal_uS13-like_H2TH"/>
</dbReference>
<dbReference type="CDD" id="cd08966">
    <property type="entry name" value="EcFpg-like_N"/>
    <property type="match status" value="1"/>
</dbReference>
<comment type="function">
    <text evidence="15">Involved in base excision repair of DNA damaged by oxidation or by mutagenic agents. Acts as DNA glycosylase that recognizes and removes damaged bases. Has a preference for oxidized purines, such as 7,8-dihydro-8-oxoguanine (8-oxoG). Has AP (apurinic/apyrimidinic) lyase activity and introduces nicks in the DNA strand. Cleaves the DNA backbone by beta-delta elimination to generate a single-strand break at the site of the removed base with both 3'- and 5'-phosphates.</text>
</comment>
<comment type="similarity">
    <text evidence="2 15">Belongs to the FPG family.</text>
</comment>
<dbReference type="Gene3D" id="1.10.8.50">
    <property type="match status" value="1"/>
</dbReference>
<feature type="active site" description="Schiff-base intermediate with DNA" evidence="15">
    <location>
        <position position="2"/>
    </location>
</feature>
<dbReference type="SMART" id="SM00898">
    <property type="entry name" value="Fapy_DNA_glyco"/>
    <property type="match status" value="1"/>
</dbReference>
<dbReference type="GO" id="GO:0003684">
    <property type="term" value="F:damaged DNA binding"/>
    <property type="evidence" value="ECO:0007669"/>
    <property type="project" value="InterPro"/>
</dbReference>
<keyword evidence="4 15" id="KW-0479">Metal-binding</keyword>
<dbReference type="InterPro" id="IPR010663">
    <property type="entry name" value="Znf_FPG/IleRS"/>
</dbReference>
<name>A0A368KZG9_9BURK</name>
<dbReference type="Pfam" id="PF01149">
    <property type="entry name" value="Fapy_DNA_glyco"/>
    <property type="match status" value="1"/>
</dbReference>
<comment type="cofactor">
    <cofactor evidence="15">
        <name>Zn(2+)</name>
        <dbReference type="ChEBI" id="CHEBI:29105"/>
    </cofactor>
    <text evidence="15">Binds 1 zinc ion per subunit.</text>
</comment>
<dbReference type="OrthoDB" id="9800855at2"/>
<evidence type="ECO:0000256" key="2">
    <source>
        <dbReference type="ARBA" id="ARBA00009409"/>
    </source>
</evidence>
<evidence type="ECO:0000259" key="17">
    <source>
        <dbReference type="PROSITE" id="PS51068"/>
    </source>
</evidence>
<dbReference type="Proteomes" id="UP000252357">
    <property type="component" value="Unassembled WGS sequence"/>
</dbReference>
<organism evidence="18 19">
    <name type="scientific">Parvibium lacunae</name>
    <dbReference type="NCBI Taxonomy" id="1888893"/>
    <lineage>
        <taxon>Bacteria</taxon>
        <taxon>Pseudomonadati</taxon>
        <taxon>Pseudomonadota</taxon>
        <taxon>Betaproteobacteria</taxon>
        <taxon>Burkholderiales</taxon>
        <taxon>Alcaligenaceae</taxon>
        <taxon>Parvibium</taxon>
    </lineage>
</organism>
<gene>
    <name evidence="15" type="primary">mutM</name>
    <name evidence="15" type="synonym">fpg</name>
    <name evidence="18" type="ORF">DU000_11180</name>
</gene>